<dbReference type="EMBL" id="FNZR01000003">
    <property type="protein sequence ID" value="SEL01480.1"/>
    <property type="molecule type" value="Genomic_DNA"/>
</dbReference>
<dbReference type="AlphaFoldDB" id="A0A1H7LRE1"/>
<dbReference type="PRINTS" id="PR00081">
    <property type="entry name" value="GDHRDH"/>
</dbReference>
<dbReference type="CDD" id="cd05374">
    <property type="entry name" value="17beta-HSD-like_SDR_c"/>
    <property type="match status" value="1"/>
</dbReference>
<dbReference type="PRINTS" id="PR00080">
    <property type="entry name" value="SDRFAMILY"/>
</dbReference>
<evidence type="ECO:0000313" key="5">
    <source>
        <dbReference type="Proteomes" id="UP000198916"/>
    </source>
</evidence>
<protein>
    <submittedName>
        <fullName evidence="4">NADP-dependent 3-hydroxy acid dehydrogenase YdfG</fullName>
    </submittedName>
</protein>
<keyword evidence="5" id="KW-1185">Reference proteome</keyword>
<keyword evidence="2" id="KW-0560">Oxidoreductase</keyword>
<dbReference type="Gene3D" id="3.40.50.720">
    <property type="entry name" value="NAD(P)-binding Rossmann-like Domain"/>
    <property type="match status" value="1"/>
</dbReference>
<dbReference type="InterPro" id="IPR036291">
    <property type="entry name" value="NAD(P)-bd_dom_sf"/>
</dbReference>
<dbReference type="SUPFAM" id="SSF51735">
    <property type="entry name" value="NAD(P)-binding Rossmann-fold domains"/>
    <property type="match status" value="1"/>
</dbReference>
<dbReference type="PANTHER" id="PTHR43976:SF16">
    <property type="entry name" value="SHORT-CHAIN DEHYDROGENASE_REDUCTASE FAMILY PROTEIN"/>
    <property type="match status" value="1"/>
</dbReference>
<accession>A0A1H7LRE1</accession>
<dbReference type="InterPro" id="IPR002347">
    <property type="entry name" value="SDR_fam"/>
</dbReference>
<proteinExistence type="inferred from homology"/>
<reference evidence="5" key="1">
    <citation type="submission" date="2016-10" db="EMBL/GenBank/DDBJ databases">
        <authorList>
            <person name="Varghese N."/>
            <person name="Submissions S."/>
        </authorList>
    </citation>
    <scope>NUCLEOTIDE SEQUENCE [LARGE SCALE GENOMIC DNA]</scope>
    <source>
        <strain evidence="5">Jip14</strain>
    </source>
</reference>
<dbReference type="NCBIfam" id="NF004824">
    <property type="entry name" value="PRK06180.1"/>
    <property type="match status" value="1"/>
</dbReference>
<comment type="similarity">
    <text evidence="1 3">Belongs to the short-chain dehydrogenases/reductases (SDR) family.</text>
</comment>
<gene>
    <name evidence="4" type="ORF">SAMN05421740_103244</name>
</gene>
<dbReference type="RefSeq" id="WP_090604719.1">
    <property type="nucleotide sequence ID" value="NZ_FNZR01000003.1"/>
</dbReference>
<evidence type="ECO:0000256" key="1">
    <source>
        <dbReference type="ARBA" id="ARBA00006484"/>
    </source>
</evidence>
<dbReference type="STRING" id="332977.SAMN05421740_103244"/>
<sequence>METTQEKPVWFITGCSTGFGRELVKQLLEQGYRVAVTARNTDKVRDLVAGYEQQSIVLPLDVTEKQQVKEAIAQAEATFGGIDVLVNNAGFGYFSSIEEGEDEKIRAQFETNVFGLIQVTQAALPGMRRRRKGHIVNLSSIGGLRSFGATGFYHATKYAVEGLSETLSIEVAPLGIKVLLVEPGPFRTDWAGRSSLHTSLQIADYEPTVGVRMTTSFAGSGKQKGDPARGAEAIIKAVESDNTPLRLLLGKAAYELANGKLDMLKADFDAWKDVTIGADFPDSEG</sequence>
<dbReference type="InterPro" id="IPR051911">
    <property type="entry name" value="SDR_oxidoreductase"/>
</dbReference>
<dbReference type="GO" id="GO:0016491">
    <property type="term" value="F:oxidoreductase activity"/>
    <property type="evidence" value="ECO:0007669"/>
    <property type="project" value="UniProtKB-KW"/>
</dbReference>
<evidence type="ECO:0000313" key="4">
    <source>
        <dbReference type="EMBL" id="SEL01480.1"/>
    </source>
</evidence>
<dbReference type="Pfam" id="PF00106">
    <property type="entry name" value="adh_short"/>
    <property type="match status" value="1"/>
</dbReference>
<dbReference type="OrthoDB" id="1235794at2"/>
<dbReference type="NCBIfam" id="NF006114">
    <property type="entry name" value="PRK08263.1"/>
    <property type="match status" value="1"/>
</dbReference>
<organism evidence="4 5">
    <name type="scientific">Parapedobacter koreensis</name>
    <dbReference type="NCBI Taxonomy" id="332977"/>
    <lineage>
        <taxon>Bacteria</taxon>
        <taxon>Pseudomonadati</taxon>
        <taxon>Bacteroidota</taxon>
        <taxon>Sphingobacteriia</taxon>
        <taxon>Sphingobacteriales</taxon>
        <taxon>Sphingobacteriaceae</taxon>
        <taxon>Parapedobacter</taxon>
    </lineage>
</organism>
<evidence type="ECO:0000256" key="2">
    <source>
        <dbReference type="ARBA" id="ARBA00023002"/>
    </source>
</evidence>
<name>A0A1H7LRE1_9SPHI</name>
<dbReference type="PANTHER" id="PTHR43976">
    <property type="entry name" value="SHORT CHAIN DEHYDROGENASE"/>
    <property type="match status" value="1"/>
</dbReference>
<dbReference type="Proteomes" id="UP000198916">
    <property type="component" value="Unassembled WGS sequence"/>
</dbReference>
<evidence type="ECO:0000256" key="3">
    <source>
        <dbReference type="RuleBase" id="RU000363"/>
    </source>
</evidence>